<accession>A0ABM4U612</accession>
<dbReference type="Pfam" id="PF00078">
    <property type="entry name" value="RVT_1"/>
    <property type="match status" value="1"/>
</dbReference>
<evidence type="ECO:0000259" key="2">
    <source>
        <dbReference type="PROSITE" id="PS50879"/>
    </source>
</evidence>
<dbReference type="PROSITE" id="PS50879">
    <property type="entry name" value="RNASE_H_1"/>
    <property type="match status" value="1"/>
</dbReference>
<organism evidence="3 4">
    <name type="scientific">Coffea arabica</name>
    <name type="common">Arabian coffee</name>
    <dbReference type="NCBI Taxonomy" id="13443"/>
    <lineage>
        <taxon>Eukaryota</taxon>
        <taxon>Viridiplantae</taxon>
        <taxon>Streptophyta</taxon>
        <taxon>Embryophyta</taxon>
        <taxon>Tracheophyta</taxon>
        <taxon>Spermatophyta</taxon>
        <taxon>Magnoliopsida</taxon>
        <taxon>eudicotyledons</taxon>
        <taxon>Gunneridae</taxon>
        <taxon>Pentapetalae</taxon>
        <taxon>asterids</taxon>
        <taxon>lamiids</taxon>
        <taxon>Gentianales</taxon>
        <taxon>Rubiaceae</taxon>
        <taxon>Ixoroideae</taxon>
        <taxon>Gardenieae complex</taxon>
        <taxon>Bertiereae - Coffeeae clade</taxon>
        <taxon>Coffeeae</taxon>
        <taxon>Coffea</taxon>
    </lineage>
</organism>
<gene>
    <name evidence="4" type="primary">LOC113740978</name>
</gene>
<feature type="domain" description="RNase H type-1" evidence="2">
    <location>
        <begin position="1583"/>
        <end position="1711"/>
    </location>
</feature>
<dbReference type="Pfam" id="PF14111">
    <property type="entry name" value="DUF4283"/>
    <property type="match status" value="1"/>
</dbReference>
<dbReference type="Pfam" id="PF13966">
    <property type="entry name" value="zf-RVT"/>
    <property type="match status" value="1"/>
</dbReference>
<dbReference type="InterPro" id="IPR002156">
    <property type="entry name" value="RNaseH_domain"/>
</dbReference>
<evidence type="ECO:0000259" key="1">
    <source>
        <dbReference type="PROSITE" id="PS50878"/>
    </source>
</evidence>
<dbReference type="SUPFAM" id="SSF56219">
    <property type="entry name" value="DNase I-like"/>
    <property type="match status" value="1"/>
</dbReference>
<dbReference type="InterPro" id="IPR000477">
    <property type="entry name" value="RT_dom"/>
</dbReference>
<dbReference type="InterPro" id="IPR036397">
    <property type="entry name" value="RNaseH_sf"/>
</dbReference>
<proteinExistence type="predicted"/>
<dbReference type="PROSITE" id="PS50878">
    <property type="entry name" value="RT_POL"/>
    <property type="match status" value="1"/>
</dbReference>
<dbReference type="Gene3D" id="3.60.10.10">
    <property type="entry name" value="Endonuclease/exonuclease/phosphatase"/>
    <property type="match status" value="1"/>
</dbReference>
<evidence type="ECO:0000313" key="4">
    <source>
        <dbReference type="RefSeq" id="XP_071902728.1"/>
    </source>
</evidence>
<evidence type="ECO:0000313" key="3">
    <source>
        <dbReference type="Proteomes" id="UP001652660"/>
    </source>
</evidence>
<dbReference type="InterPro" id="IPR026960">
    <property type="entry name" value="RVT-Znf"/>
</dbReference>
<dbReference type="InterPro" id="IPR044730">
    <property type="entry name" value="RNase_H-like_dom_plant"/>
</dbReference>
<dbReference type="GeneID" id="113740978"/>
<dbReference type="Pfam" id="PF13456">
    <property type="entry name" value="RVT_3"/>
    <property type="match status" value="1"/>
</dbReference>
<feature type="domain" description="Reverse transcriptase" evidence="1">
    <location>
        <begin position="851"/>
        <end position="1131"/>
    </location>
</feature>
<sequence>MAAICPPDGGQPAPPTFQCKSFSELFTKNSQQPTLSFAAQEATHKGEPALIFPQAAVEALASPFRFALIGKFSRRRPKLEEVRKFIASLDLRENPVVGLLDVRHVLIQLNNEADFHRVWFRRIWYVSSFPMRVFKWTTDFHVDRESSVVPLWLQLPKLPLHFFNKEVIFQIASMVGNPLLVDAATLAVSRPSVARVCVEMDLLRSTPSRVWIGNGNHAGFWQELVVENLPRYCSYCFRQGHDVETCHVLKPELRGASGHHTKTTGTTQLRLAETSNTDMPDGPLEGNGERPSVLIQDAAVIDGAKGEVNETVTGKALVAHDQLIGGTPHEAEQGDQVQQSCATIPAQQERKMEEDYGTVAVEGIEVVLPHDKGEERSEDVGSGLPARVVVRSAEGQVEDIQDTQRRVGTLSPRGKDLIRQEESSLETGHIDTGGTLELEEVVRKERMDARSRGLRVGLPSDRTLRSMITGESPQHITIRVQSHLFQDSIILSCIHAKCTQQDREDLWNALLQDKPAFNPWFLVGDFNVVTNTEEKRGGLPFRPSEGSDFLNFMALAGVSDAGFSGSRFTWCNNRSGTARIWKRLDRLLLCGSAMELPYQFMVQHLGRDPSDHAPLLLSVDTRLDNKPKPFRFLNIWTTHPDFLGVIKDCWVHPVNGSPLQDDIWGYFEGVRSAERVVTESETAYDLDPTEQRRSELHHARARLRQALVVEEGFWRQKARVKWLSDGDRNTKYFHSLVTERRRRAVIHRVRGTAGEWIEGECQIGEAAVGFFKDLFTAEGDLPSLTGLEIIPKLITDQENSRLTDIPSLTEVKDIVFAMDGESAAGPDGFTGKFFTFAWEVVASDLYRAVVSFFCGAELPRSITATSIVLLPKVENPQDFKHFRPISLCNFTNKIISKLLSARLAMILPRIISPQQSGFVQGRQITDNFLLAQELVADIGKSNRGGNVVIKLDMMKAYDKVSWPFLLQVLRYFGFSETWIDMIWRLISNVWFSVLVNGGSNGFFRSSRGLRQGDPISPALFVIGAEVLSRTLNTLPTQRGFTPFKVPPHCSIITHLAFADDVIIFSSGAKSSLRLIKRVLDDYNEASGQRINPQKSCFLTHPRAPSQRAAVVNQILGYNKRDFPIRYLGCPLYTGRSKKVYYTDIYNAVANRILSWKNQILSLGGRVVLIQSVLSSMPIHLLAAASPPKGMLMVIEKLFAKFLWGSSNFGDKFHWIRWADLCRPKDEGGVGLRGLKQAYDSFSIKLWWKFRQQQSLWAKFMSQKYCAGHHPCLADIGHPGSQVWQRMVTMQRFGEDNISWVVREGALDFWHDNWMGSGALCDKVEVFHDHSVVDFVDRRAWNVDMLHQFLDGELVTQVLEIDPPTDRGNDTMVWALTNSGVFSTASAYSLIRQSNDNSWLFGRIWQQGLPVKVSFFMLRLLQGRLPLMDRLKRFGVCGPSRCLCCQNPQEEDLNHVFCSGEGARLVWRHFESTAGEFSGVHTVRHMVWSCWLRRGTNDRVKFLHNILPSVVCWVLWKARNEGVFEGRKMRIRPTVNRIVQFLHDFLQSRFPGVQPSAPTWEGLLLELGSHQRRMVIRPVYWVTPRRGYKLNSDGCSRGNPGRSGGGGLVRDSRGNFVFGYAEPFGVITSMQAELRALLWGVRHCVIRGCLELHLEADSLTLVHIVQGTSACPWRLQRDLDELMMFKQYFTSITHCYREANAPADHLANFGADSSAGHVFNTFSELPQLVRGAIRLDRLGFPTFRTRCLA</sequence>
<evidence type="ECO:0008006" key="5">
    <source>
        <dbReference type="Google" id="ProtNLM"/>
    </source>
</evidence>
<name>A0ABM4U612_COFAR</name>
<keyword evidence="3" id="KW-1185">Reference proteome</keyword>
<dbReference type="CDD" id="cd01650">
    <property type="entry name" value="RT_nLTR_like"/>
    <property type="match status" value="1"/>
</dbReference>
<dbReference type="InterPro" id="IPR036691">
    <property type="entry name" value="Endo/exonu/phosph_ase_sf"/>
</dbReference>
<dbReference type="Proteomes" id="UP001652660">
    <property type="component" value="Chromosome 4e"/>
</dbReference>
<dbReference type="Gene3D" id="3.30.420.10">
    <property type="entry name" value="Ribonuclease H-like superfamily/Ribonuclease H"/>
    <property type="match status" value="1"/>
</dbReference>
<dbReference type="SUPFAM" id="SSF53098">
    <property type="entry name" value="Ribonuclease H-like"/>
    <property type="match status" value="1"/>
</dbReference>
<dbReference type="InterPro" id="IPR012337">
    <property type="entry name" value="RNaseH-like_sf"/>
</dbReference>
<dbReference type="PANTHER" id="PTHR33116:SF82">
    <property type="entry name" value="RNASE H FAMILY PROTEIN"/>
    <property type="match status" value="1"/>
</dbReference>
<dbReference type="CDD" id="cd06222">
    <property type="entry name" value="RNase_H_like"/>
    <property type="match status" value="1"/>
</dbReference>
<protein>
    <recommendedName>
        <fullName evidence="5">Reverse transcriptase domain-containing protein</fullName>
    </recommendedName>
</protein>
<reference evidence="4" key="1">
    <citation type="submission" date="2025-08" db="UniProtKB">
        <authorList>
            <consortium name="RefSeq"/>
        </authorList>
    </citation>
    <scope>IDENTIFICATION</scope>
    <source>
        <tissue evidence="4">Leaves</tissue>
    </source>
</reference>
<dbReference type="PANTHER" id="PTHR33116">
    <property type="entry name" value="REVERSE TRANSCRIPTASE ZINC-BINDING DOMAIN-CONTAINING PROTEIN-RELATED-RELATED"/>
    <property type="match status" value="1"/>
</dbReference>
<dbReference type="RefSeq" id="XP_071902728.1">
    <property type="nucleotide sequence ID" value="XM_072046627.1"/>
</dbReference>
<dbReference type="InterPro" id="IPR025558">
    <property type="entry name" value="DUF4283"/>
</dbReference>